<dbReference type="InterPro" id="IPR025441">
    <property type="entry name" value="DUF4181"/>
</dbReference>
<evidence type="ECO:0000313" key="2">
    <source>
        <dbReference type="EMBL" id="QED46297.1"/>
    </source>
</evidence>
<evidence type="ECO:0000313" key="3">
    <source>
        <dbReference type="Proteomes" id="UP000321555"/>
    </source>
</evidence>
<accession>A0A5B8Z0Q8</accession>
<sequence>MMGGTLFEFIMLTLIFMGMFYILDKLLRKWLRIEKQEISSPVGKHILKWGTRIFIALSFLFIIIFNENIILFKVSIILCLVMQSSFQAFIEWKYLTNSREYIHTIIISVLGLIYAILIFSLIN</sequence>
<proteinExistence type="predicted"/>
<keyword evidence="1" id="KW-1133">Transmembrane helix</keyword>
<feature type="transmembrane region" description="Helical" evidence="1">
    <location>
        <begin position="6"/>
        <end position="24"/>
    </location>
</feature>
<dbReference type="EMBL" id="CP042593">
    <property type="protein sequence ID" value="QED46297.1"/>
    <property type="molecule type" value="Genomic_DNA"/>
</dbReference>
<keyword evidence="3" id="KW-1185">Reference proteome</keyword>
<organism evidence="2 3">
    <name type="scientific">Cytobacillus dafuensis</name>
    <name type="common">Bacillus dafuensis</name>
    <dbReference type="NCBI Taxonomy" id="1742359"/>
    <lineage>
        <taxon>Bacteria</taxon>
        <taxon>Bacillati</taxon>
        <taxon>Bacillota</taxon>
        <taxon>Bacilli</taxon>
        <taxon>Bacillales</taxon>
        <taxon>Bacillaceae</taxon>
        <taxon>Cytobacillus</taxon>
    </lineage>
</organism>
<gene>
    <name evidence="2" type="ORF">FSZ17_02795</name>
</gene>
<dbReference type="OrthoDB" id="2428213at2"/>
<feature type="transmembrane region" description="Helical" evidence="1">
    <location>
        <begin position="101"/>
        <end position="122"/>
    </location>
</feature>
<dbReference type="KEGG" id="bda:FSZ17_02795"/>
<name>A0A5B8Z0Q8_CYTDA</name>
<protein>
    <submittedName>
        <fullName evidence="2">DUF4181 domain-containing protein</fullName>
    </submittedName>
</protein>
<evidence type="ECO:0000256" key="1">
    <source>
        <dbReference type="SAM" id="Phobius"/>
    </source>
</evidence>
<reference evidence="3" key="1">
    <citation type="submission" date="2019-08" db="EMBL/GenBank/DDBJ databases">
        <authorList>
            <person name="Zheng X."/>
        </authorList>
    </citation>
    <scope>NUCLEOTIDE SEQUENCE [LARGE SCALE GENOMIC DNA]</scope>
    <source>
        <strain evidence="3">FJAT-25496</strain>
    </source>
</reference>
<dbReference type="AlphaFoldDB" id="A0A5B8Z0Q8"/>
<dbReference type="STRING" id="1742359.GCA_001439625_04401"/>
<keyword evidence="1" id="KW-0472">Membrane</keyword>
<dbReference type="Pfam" id="PF13789">
    <property type="entry name" value="DUF4181"/>
    <property type="match status" value="1"/>
</dbReference>
<dbReference type="Proteomes" id="UP000321555">
    <property type="component" value="Chromosome"/>
</dbReference>
<keyword evidence="1" id="KW-0812">Transmembrane</keyword>